<dbReference type="InterPro" id="IPR003343">
    <property type="entry name" value="Big_2"/>
</dbReference>
<dbReference type="EMBL" id="JACOGA010000009">
    <property type="protein sequence ID" value="MBC3874205.1"/>
    <property type="molecule type" value="Genomic_DNA"/>
</dbReference>
<keyword evidence="1" id="KW-0732">Signal</keyword>
<dbReference type="RefSeq" id="WP_186942199.1">
    <property type="nucleotide sequence ID" value="NZ_JACOGA010000009.1"/>
</dbReference>
<feature type="domain" description="BIG2" evidence="2">
    <location>
        <begin position="118"/>
        <end position="187"/>
    </location>
</feature>
<dbReference type="PROSITE" id="PS51257">
    <property type="entry name" value="PROKAR_LIPOPROTEIN"/>
    <property type="match status" value="1"/>
</dbReference>
<feature type="domain" description="BIG2" evidence="2">
    <location>
        <begin position="516"/>
        <end position="587"/>
    </location>
</feature>
<evidence type="ECO:0000256" key="1">
    <source>
        <dbReference type="SAM" id="SignalP"/>
    </source>
</evidence>
<gene>
    <name evidence="3" type="ORF">H8K55_11425</name>
</gene>
<comment type="caution">
    <text evidence="3">The sequence shown here is derived from an EMBL/GenBank/DDBJ whole genome shotgun (WGS) entry which is preliminary data.</text>
</comment>
<protein>
    <recommendedName>
        <fullName evidence="2">BIG2 domain-containing protein</fullName>
    </recommendedName>
</protein>
<organism evidence="3 4">
    <name type="scientific">Undibacterium flavidum</name>
    <dbReference type="NCBI Taxonomy" id="2762297"/>
    <lineage>
        <taxon>Bacteria</taxon>
        <taxon>Pseudomonadati</taxon>
        <taxon>Pseudomonadota</taxon>
        <taxon>Betaproteobacteria</taxon>
        <taxon>Burkholderiales</taxon>
        <taxon>Oxalobacteraceae</taxon>
        <taxon>Undibacterium</taxon>
    </lineage>
</organism>
<dbReference type="SMART" id="SM00635">
    <property type="entry name" value="BID_2"/>
    <property type="match status" value="10"/>
</dbReference>
<feature type="domain" description="BIG2" evidence="2">
    <location>
        <begin position="1084"/>
        <end position="1159"/>
    </location>
</feature>
<evidence type="ECO:0000313" key="4">
    <source>
        <dbReference type="Proteomes" id="UP000624279"/>
    </source>
</evidence>
<feature type="signal peptide" evidence="1">
    <location>
        <begin position="1"/>
        <end position="21"/>
    </location>
</feature>
<feature type="domain" description="BIG2" evidence="2">
    <location>
        <begin position="349"/>
        <end position="430"/>
    </location>
</feature>
<feature type="domain" description="BIG2" evidence="2">
    <location>
        <begin position="1166"/>
        <end position="1241"/>
    </location>
</feature>
<evidence type="ECO:0000313" key="3">
    <source>
        <dbReference type="EMBL" id="MBC3874205.1"/>
    </source>
</evidence>
<dbReference type="Proteomes" id="UP000624279">
    <property type="component" value="Unassembled WGS sequence"/>
</dbReference>
<feature type="domain" description="BIG2" evidence="2">
    <location>
        <begin position="588"/>
        <end position="673"/>
    </location>
</feature>
<feature type="domain" description="BIG2" evidence="2">
    <location>
        <begin position="1248"/>
        <end position="1323"/>
    </location>
</feature>
<feature type="chain" id="PRO_5045478733" description="BIG2 domain-containing protein" evidence="1">
    <location>
        <begin position="22"/>
        <end position="1529"/>
    </location>
</feature>
<feature type="domain" description="BIG2" evidence="2">
    <location>
        <begin position="273"/>
        <end position="348"/>
    </location>
</feature>
<accession>A0ABR6YCD7</accession>
<dbReference type="Gene3D" id="2.60.40.1080">
    <property type="match status" value="3"/>
</dbReference>
<reference evidence="3 4" key="1">
    <citation type="submission" date="2020-08" db="EMBL/GenBank/DDBJ databases">
        <title>Novel species isolated from subtropical streams in China.</title>
        <authorList>
            <person name="Lu H."/>
        </authorList>
    </citation>
    <scope>NUCLEOTIDE SEQUENCE [LARGE SCALE GENOMIC DNA]</scope>
    <source>
        <strain evidence="3 4">LX15W</strain>
    </source>
</reference>
<sequence length="1529" mass="150842">MTKLIRAFLAMIMLTLLSACGGGGGSPGNTSGVALYTNAAERITVLPGASQTYTIGGGVVNYSATSSSGAASVSVNGKTLTITGSASGRSTVTVTDSAGAKVLIDVTVGTGFDFFVNAPDKITISAGGVSSTFDFGGGSGIYTVTSSNPDIAKVITNGKQFYVVGVTAGNATISAADNAGGKKSIEVAVGSGVALFINAPASLTVAIGSSTQSFTIGGGTQVYTVTSSNSEVATVKQTGNTFVVSGVSAGTSTITITDSAGASKVVAVTVGSTQPLYTTAPETLNVGVGATTQNFRVGGGAQAYTVISSNQQIATVKQTGSDFAVTGVAPGVTTIVITDVVGAIKRITLTVGSTQALFSTAPTILDIGIGSTSSTFDIGGGEPGYVVTSSNSSVAAVSNSTNKFTVTGVSSGKAVITISDQFGQKISVNVNVTSGSDLFTTAPESLTVGVGASTQSFAIGGGTQVYTVASSNLAIANVIKSGNTFVISGVAPGASTVTITDSSGARKVVSVTVGSSQPLFTTAPDTLTIGVGVPTQSFRAGGGAQAYSVISSNQQIATVSQIGSEFVITGVAPGSTTIVITDVVGAIKRINLTVGSNQALFVTAPTTLDLGIGSTSATFEIGGGDPAYVVTTSNSLVASVSNTLNKFSVTGVSSGKAIVTIIDKFGQKVSLNVNVSSGSDLYITAPTTVSVGLGLTSSTYTIGGGSKVYSVSSGNSSIVSVAQNGNQFVLKGENLGVVKVTISDSLGAARTIDVSVVNGLQLYTTAPSALTVGVGVSSATYVIGGGAAPYSVASSNSAVVTVTSIGAQFFLTGGITGKATVLITDGVGGSKSIDVTVSTGSDLFTNAGSEINVGVGVTTSPFVIGGGSLVYSVSTSNAQIATISILNNTFTVTGVAVGKTSLFVTDSLGASKKIDVTVGSPLDLFVTSPLDLTIGVGSTSPQYNIGGGTSPYAVASSNTQVFSVTLTGSSFKITGNSAGKGNLIVTDAKGATKSISVTVGSGIDLYTTAPTSVIVAVNASSQIYKIGGGSEVYSVSSSNDNIVVVGQNTNKEFVITGKSGGKAVVSVKDSTGKEVKIDVIVGTVDAMFSTAATDINLEVGGANTFKVGGGTGVYTVGSSNTAVAQAVISGNDIVITGVGAGKATIVVRDTTTGSVTINVTVGSAIPIPLFTTAASDIIVAPGASPTFVIGGGKAPYAVTSSNPSVVTASVNGTTLTLGGVVAGNSKINLTDSVGTPVVINVTVNSGNVLDLFTTAPAQITIGQGVSATYVISGGSAPYTVTSSNTAMLTTSLSGNSFSVSGISPGDLQISIQDAVGKLITRSITVTPILVTALDVLPGSATGAVGDVLTFKIVGGTPNFTITNNNPSIATVTPTNLGAGGVFTATLLNVGATEVNILDSQGVNKKITITANANPSTLRISPSALSFSEDSNTVLDLMIYGGTGPYRLYTTDLVYTSLPVGNVAQVIGGTPFNVGLGSQGNRCVVVKDVSGTVILGGLYDVTISVVDSKGASATSKLSIKDNAKGGAGCL</sequence>
<evidence type="ECO:0000259" key="2">
    <source>
        <dbReference type="SMART" id="SM00635"/>
    </source>
</evidence>
<keyword evidence="4" id="KW-1185">Reference proteome</keyword>
<name>A0ABR6YCD7_9BURK</name>
<proteinExistence type="predicted"/>
<feature type="domain" description="BIG2" evidence="2">
    <location>
        <begin position="192"/>
        <end position="268"/>
    </location>
</feature>
<feature type="domain" description="BIG2" evidence="2">
    <location>
        <begin position="435"/>
        <end position="511"/>
    </location>
</feature>